<keyword evidence="4 10" id="KW-0812">Transmembrane</keyword>
<sequence length="375" mass="41695">MAPNVDVFKAAFLTLSACGINRHAGSKSWTSTAVKVLMLSLSIFNKIVMLMGILQPNVNLGIRLENVAILLAGVPTDYAILIFMFQEESILQFIGRINNLVAEVEEEFGIGVTQQWSKHSSLILIAYSAVIGGGAIPVYGMALYNYHFLGDQGAAPYELYLPFDRNISVYANCAFQASAFVAPVLAVLMNRTVFGTIAIITSGIIKKTRCQFEKVSSSNHEKMLKQAIRWHSQITLIVMKSNSLLGTVFVTEYLAATGYLCAEAYLLATCDPNDNALYTKYLIILFAFISLPLFSCVCGHVISSENDKLYDAIYQNTWYEIPPKSMKNLLVPTIVASQGLEWHYKKLVVFNMATYLQIIRQSYSFFTLMIVVGEK</sequence>
<feature type="transmembrane region" description="Helical" evidence="10">
    <location>
        <begin position="167"/>
        <end position="188"/>
    </location>
</feature>
<evidence type="ECO:0000256" key="10">
    <source>
        <dbReference type="RuleBase" id="RU351113"/>
    </source>
</evidence>
<evidence type="ECO:0000313" key="11">
    <source>
        <dbReference type="EMBL" id="BES98181.1"/>
    </source>
</evidence>
<evidence type="ECO:0000256" key="4">
    <source>
        <dbReference type="ARBA" id="ARBA00022692"/>
    </source>
</evidence>
<gene>
    <name evidence="11" type="ORF">NTJ_10996</name>
</gene>
<keyword evidence="12" id="KW-1185">Reference proteome</keyword>
<keyword evidence="2" id="KW-1003">Cell membrane</keyword>
<feature type="transmembrane region" description="Helical" evidence="10">
    <location>
        <begin position="280"/>
        <end position="302"/>
    </location>
</feature>
<organism evidence="11 12">
    <name type="scientific">Nesidiocoris tenuis</name>
    <dbReference type="NCBI Taxonomy" id="355587"/>
    <lineage>
        <taxon>Eukaryota</taxon>
        <taxon>Metazoa</taxon>
        <taxon>Ecdysozoa</taxon>
        <taxon>Arthropoda</taxon>
        <taxon>Hexapoda</taxon>
        <taxon>Insecta</taxon>
        <taxon>Pterygota</taxon>
        <taxon>Neoptera</taxon>
        <taxon>Paraneoptera</taxon>
        <taxon>Hemiptera</taxon>
        <taxon>Heteroptera</taxon>
        <taxon>Panheteroptera</taxon>
        <taxon>Cimicomorpha</taxon>
        <taxon>Miridae</taxon>
        <taxon>Dicyphina</taxon>
        <taxon>Nesidiocoris</taxon>
    </lineage>
</organism>
<dbReference type="PANTHER" id="PTHR21137:SF35">
    <property type="entry name" value="ODORANT RECEPTOR 19A-RELATED"/>
    <property type="match status" value="1"/>
</dbReference>
<keyword evidence="5 10" id="KW-0552">Olfaction</keyword>
<comment type="caution">
    <text evidence="10">Lacks conserved residue(s) required for the propagation of feature annotation.</text>
</comment>
<dbReference type="PANTHER" id="PTHR21137">
    <property type="entry name" value="ODORANT RECEPTOR"/>
    <property type="match status" value="1"/>
</dbReference>
<keyword evidence="6 10" id="KW-1133">Transmembrane helix</keyword>
<evidence type="ECO:0000256" key="1">
    <source>
        <dbReference type="ARBA" id="ARBA00004651"/>
    </source>
</evidence>
<evidence type="ECO:0000256" key="9">
    <source>
        <dbReference type="ARBA" id="ARBA00023224"/>
    </source>
</evidence>
<keyword evidence="7 10" id="KW-0472">Membrane</keyword>
<comment type="subcellular location">
    <subcellularLocation>
        <location evidence="1 10">Cell membrane</location>
        <topology evidence="1 10">Multi-pass membrane protein</topology>
    </subcellularLocation>
</comment>
<reference evidence="11 12" key="1">
    <citation type="submission" date="2023-09" db="EMBL/GenBank/DDBJ databases">
        <title>Nesidiocoris tenuis whole genome shotgun sequence.</title>
        <authorList>
            <person name="Shibata T."/>
            <person name="Shimoda M."/>
            <person name="Kobayashi T."/>
            <person name="Uehara T."/>
        </authorList>
    </citation>
    <scope>NUCLEOTIDE SEQUENCE [LARGE SCALE GENOMIC DNA]</scope>
    <source>
        <strain evidence="11 12">Japan</strain>
    </source>
</reference>
<keyword evidence="9 10" id="KW-0807">Transducer</keyword>
<evidence type="ECO:0000256" key="2">
    <source>
        <dbReference type="ARBA" id="ARBA00022475"/>
    </source>
</evidence>
<evidence type="ECO:0000256" key="7">
    <source>
        <dbReference type="ARBA" id="ARBA00023136"/>
    </source>
</evidence>
<feature type="transmembrane region" description="Helical" evidence="10">
    <location>
        <begin position="124"/>
        <end position="147"/>
    </location>
</feature>
<dbReference type="Pfam" id="PF02949">
    <property type="entry name" value="7tm_6"/>
    <property type="match status" value="1"/>
</dbReference>
<keyword evidence="8 10" id="KW-0675">Receptor</keyword>
<evidence type="ECO:0000256" key="6">
    <source>
        <dbReference type="ARBA" id="ARBA00022989"/>
    </source>
</evidence>
<accession>A0ABN7B180</accession>
<evidence type="ECO:0000313" key="12">
    <source>
        <dbReference type="Proteomes" id="UP001307889"/>
    </source>
</evidence>
<comment type="similarity">
    <text evidence="10">Belongs to the insect chemoreceptor superfamily. Heteromeric odorant receptor channel (TC 1.A.69) family.</text>
</comment>
<keyword evidence="3 10" id="KW-0716">Sensory transduction</keyword>
<protein>
    <recommendedName>
        <fullName evidence="10">Odorant receptor</fullName>
    </recommendedName>
</protein>
<name>A0ABN7B180_9HEMI</name>
<evidence type="ECO:0000256" key="8">
    <source>
        <dbReference type="ARBA" id="ARBA00023170"/>
    </source>
</evidence>
<dbReference type="InterPro" id="IPR004117">
    <property type="entry name" value="7tm6_olfct_rcpt"/>
</dbReference>
<feature type="transmembrane region" description="Helical" evidence="10">
    <location>
        <begin position="244"/>
        <end position="268"/>
    </location>
</feature>
<dbReference type="EMBL" id="AP028917">
    <property type="protein sequence ID" value="BES98181.1"/>
    <property type="molecule type" value="Genomic_DNA"/>
</dbReference>
<dbReference type="Proteomes" id="UP001307889">
    <property type="component" value="Chromosome 9"/>
</dbReference>
<evidence type="ECO:0000256" key="5">
    <source>
        <dbReference type="ARBA" id="ARBA00022725"/>
    </source>
</evidence>
<evidence type="ECO:0000256" key="3">
    <source>
        <dbReference type="ARBA" id="ARBA00022606"/>
    </source>
</evidence>
<proteinExistence type="inferred from homology"/>